<keyword evidence="3" id="KW-1003">Cell membrane</keyword>
<feature type="transmembrane region" description="Helical" evidence="9">
    <location>
        <begin position="31"/>
        <end position="50"/>
    </location>
</feature>
<dbReference type="InterPro" id="IPR006665">
    <property type="entry name" value="OmpA-like"/>
</dbReference>
<dbReference type="PANTHER" id="PTHR30329">
    <property type="entry name" value="STATOR ELEMENT OF FLAGELLAR MOTOR COMPLEX"/>
    <property type="match status" value="1"/>
</dbReference>
<keyword evidence="4 9" id="KW-0812">Transmembrane</keyword>
<comment type="subcellular location">
    <subcellularLocation>
        <location evidence="1">Cell membrane</location>
        <topology evidence="1">Single-pass membrane protein</topology>
    </subcellularLocation>
</comment>
<dbReference type="STRING" id="318683.A0U94_07635"/>
<dbReference type="CDD" id="cd07185">
    <property type="entry name" value="OmpA_C-like"/>
    <property type="match status" value="1"/>
</dbReference>
<evidence type="ECO:0000256" key="4">
    <source>
        <dbReference type="ARBA" id="ARBA00022692"/>
    </source>
</evidence>
<feature type="compositionally biased region" description="Polar residues" evidence="8">
    <location>
        <begin position="115"/>
        <end position="129"/>
    </location>
</feature>
<dbReference type="Pfam" id="PF13677">
    <property type="entry name" value="MotB_plug"/>
    <property type="match status" value="1"/>
</dbReference>
<dbReference type="InterPro" id="IPR025713">
    <property type="entry name" value="MotB-like_N_dom"/>
</dbReference>
<dbReference type="AlphaFoldDB" id="A0A149TG24"/>
<evidence type="ECO:0000313" key="12">
    <source>
        <dbReference type="Proteomes" id="UP000075636"/>
    </source>
</evidence>
<organism evidence="11 12">
    <name type="scientific">Gluconobacter albidus</name>
    <dbReference type="NCBI Taxonomy" id="318683"/>
    <lineage>
        <taxon>Bacteria</taxon>
        <taxon>Pseudomonadati</taxon>
        <taxon>Pseudomonadota</taxon>
        <taxon>Alphaproteobacteria</taxon>
        <taxon>Acetobacterales</taxon>
        <taxon>Acetobacteraceae</taxon>
        <taxon>Gluconobacter</taxon>
    </lineage>
</organism>
<evidence type="ECO:0000256" key="8">
    <source>
        <dbReference type="SAM" id="MobiDB-lite"/>
    </source>
</evidence>
<evidence type="ECO:0000256" key="9">
    <source>
        <dbReference type="SAM" id="Phobius"/>
    </source>
</evidence>
<dbReference type="Pfam" id="PF00691">
    <property type="entry name" value="OmpA"/>
    <property type="match status" value="1"/>
</dbReference>
<keyword evidence="6 7" id="KW-0472">Membrane</keyword>
<comment type="similarity">
    <text evidence="2">Belongs to the MotB family.</text>
</comment>
<dbReference type="SUPFAM" id="SSF103088">
    <property type="entry name" value="OmpA-like"/>
    <property type="match status" value="1"/>
</dbReference>
<evidence type="ECO:0000256" key="2">
    <source>
        <dbReference type="ARBA" id="ARBA00008914"/>
    </source>
</evidence>
<evidence type="ECO:0000256" key="7">
    <source>
        <dbReference type="PROSITE-ProRule" id="PRU00473"/>
    </source>
</evidence>
<feature type="domain" description="OmpA-like" evidence="10">
    <location>
        <begin position="196"/>
        <end position="314"/>
    </location>
</feature>
<dbReference type="Gene3D" id="3.30.1330.60">
    <property type="entry name" value="OmpA-like domain"/>
    <property type="match status" value="1"/>
</dbReference>
<dbReference type="PROSITE" id="PS51123">
    <property type="entry name" value="OMPA_2"/>
    <property type="match status" value="1"/>
</dbReference>
<keyword evidence="5 9" id="KW-1133">Transmembrane helix</keyword>
<evidence type="ECO:0000256" key="6">
    <source>
        <dbReference type="ARBA" id="ARBA00023136"/>
    </source>
</evidence>
<dbReference type="InterPro" id="IPR036737">
    <property type="entry name" value="OmpA-like_sf"/>
</dbReference>
<dbReference type="OrthoDB" id="7170686at2"/>
<dbReference type="GO" id="GO:0005886">
    <property type="term" value="C:plasma membrane"/>
    <property type="evidence" value="ECO:0007669"/>
    <property type="project" value="UniProtKB-SubCell"/>
</dbReference>
<reference evidence="11 12" key="1">
    <citation type="submission" date="2015-06" db="EMBL/GenBank/DDBJ databases">
        <title>Improved classification and identification of acetic acid bacteria using matrix-assisted laser desorption/ionization time-of-flight mass spectrometry; Gluconobacter nephelii and Gluconobacter uchimurae are later heterotypic synonyms of Gluconobacter japonicus and Gluconobacter oxydans, respectively.</title>
        <authorList>
            <person name="Li L."/>
            <person name="Cleenwerck I."/>
            <person name="De Vuyst L."/>
            <person name="Vandamme P."/>
        </authorList>
    </citation>
    <scope>NUCLEOTIDE SEQUENCE [LARGE SCALE GENOMIC DNA]</scope>
    <source>
        <strain evidence="11 12">LMG 1768</strain>
    </source>
</reference>
<evidence type="ECO:0000256" key="1">
    <source>
        <dbReference type="ARBA" id="ARBA00004162"/>
    </source>
</evidence>
<evidence type="ECO:0000259" key="10">
    <source>
        <dbReference type="PROSITE" id="PS51123"/>
    </source>
</evidence>
<dbReference type="EMBL" id="LHZR01000112">
    <property type="protein sequence ID" value="KXV46644.1"/>
    <property type="molecule type" value="Genomic_DNA"/>
</dbReference>
<sequence>MSNQNGKEARKIIIKRFDVVEGGHHGGAWKIAYADFVTAMMAFFLVMWLINATTEEQRKGIANFFNPMAVWKDMPPPVDNVLPAAPEPVSLETKAVALKPGKDQYGKPVQGGASGAQTARDQSASSAHTAQIVVLHDSQIQPGEPPVTSSPPSSDQKAEQAARVAAAQKIQALIGTMPELADVRSQVSVTAGDDGLHIQIADSEHQPMFALGKSSPDAHAVQLIKAIVPYLEKLHGKLSIAGYTDAAPYRPGQMSNWSLSSARAVAVRDLVVQNGFPDGRLKSVSGYADRNLFDPTQPLNPRNRRIVLVLSPDISQ</sequence>
<evidence type="ECO:0000313" key="11">
    <source>
        <dbReference type="EMBL" id="KXV46644.1"/>
    </source>
</evidence>
<dbReference type="RefSeq" id="WP_062109646.1">
    <property type="nucleotide sequence ID" value="NZ_LHZR01000112.1"/>
</dbReference>
<evidence type="ECO:0000256" key="5">
    <source>
        <dbReference type="ARBA" id="ARBA00022989"/>
    </source>
</evidence>
<dbReference type="PATRIC" id="fig|318683.6.peg.2682"/>
<proteinExistence type="inferred from homology"/>
<evidence type="ECO:0000256" key="3">
    <source>
        <dbReference type="ARBA" id="ARBA00022475"/>
    </source>
</evidence>
<dbReference type="InterPro" id="IPR050330">
    <property type="entry name" value="Bact_OuterMem_StrucFunc"/>
</dbReference>
<comment type="caution">
    <text evidence="11">The sequence shown here is derived from an EMBL/GenBank/DDBJ whole genome shotgun (WGS) entry which is preliminary data.</text>
</comment>
<dbReference type="Proteomes" id="UP000075636">
    <property type="component" value="Unassembled WGS sequence"/>
</dbReference>
<gene>
    <name evidence="11" type="ORF">AD945_13720</name>
</gene>
<name>A0A149TG24_9PROT</name>
<dbReference type="PANTHER" id="PTHR30329:SF21">
    <property type="entry name" value="LIPOPROTEIN YIAD-RELATED"/>
    <property type="match status" value="1"/>
</dbReference>
<accession>A0A149TG24</accession>
<feature type="region of interest" description="Disordered" evidence="8">
    <location>
        <begin position="101"/>
        <end position="160"/>
    </location>
</feature>
<protein>
    <submittedName>
        <fullName evidence="11">Chemotaxis protein MotB</fullName>
    </submittedName>
</protein>